<dbReference type="GO" id="GO:0005886">
    <property type="term" value="C:plasma membrane"/>
    <property type="evidence" value="ECO:0007669"/>
    <property type="project" value="UniProtKB-SubCell"/>
</dbReference>
<feature type="transmembrane region" description="Helical" evidence="6">
    <location>
        <begin position="53"/>
        <end position="71"/>
    </location>
</feature>
<name>A0A1U7HGH9_9CHRO</name>
<keyword evidence="5 6" id="KW-0472">Membrane</keyword>
<keyword evidence="4 6" id="KW-1133">Transmembrane helix</keyword>
<evidence type="ECO:0000313" key="8">
    <source>
        <dbReference type="EMBL" id="OKH22693.1"/>
    </source>
</evidence>
<dbReference type="Pfam" id="PF13244">
    <property type="entry name" value="MbhD"/>
    <property type="match status" value="1"/>
</dbReference>
<reference evidence="8 9" key="1">
    <citation type="submission" date="2016-11" db="EMBL/GenBank/DDBJ databases">
        <title>Draft Genome Sequences of Nine Cyanobacterial Strains from Diverse Habitats.</title>
        <authorList>
            <person name="Zhu T."/>
            <person name="Hou S."/>
            <person name="Lu X."/>
            <person name="Hess W.R."/>
        </authorList>
    </citation>
    <scope>NUCLEOTIDE SEQUENCE [LARGE SCALE GENOMIC DNA]</scope>
    <source>
        <strain evidence="8 9">5.2 s.c.1</strain>
    </source>
</reference>
<evidence type="ECO:0000256" key="2">
    <source>
        <dbReference type="ARBA" id="ARBA00022475"/>
    </source>
</evidence>
<sequence length="185" mass="20474">MNDFYIYAIAALLPLSAFMLVFQVNPYHALVIRGILGAIAALVYAVLGAADVALTEALVGTMLAITLYAVAVRSSLVMRLGVLKDESSAAEGNRFGQLLDQLRTILRKHHMRLEVFPYTDMQALEQALVDKEVHTTCVLRSPSQAPPYHTVTRVQRLYEIMQTELASPETSLTYVNPLDAKENHS</sequence>
<evidence type="ECO:0000256" key="4">
    <source>
        <dbReference type="ARBA" id="ARBA00022989"/>
    </source>
</evidence>
<dbReference type="NCBIfam" id="NF005628">
    <property type="entry name" value="PRK07377.1-4"/>
    <property type="match status" value="1"/>
</dbReference>
<comment type="caution">
    <text evidence="8">The sequence shown here is derived from an EMBL/GenBank/DDBJ whole genome shotgun (WGS) entry which is preliminary data.</text>
</comment>
<evidence type="ECO:0000313" key="9">
    <source>
        <dbReference type="Proteomes" id="UP000185984"/>
    </source>
</evidence>
<evidence type="ECO:0000256" key="6">
    <source>
        <dbReference type="SAM" id="Phobius"/>
    </source>
</evidence>
<gene>
    <name evidence="8" type="ORF">NIES1031_19785</name>
</gene>
<proteinExistence type="predicted"/>
<dbReference type="Proteomes" id="UP000185984">
    <property type="component" value="Unassembled WGS sequence"/>
</dbReference>
<feature type="transmembrane region" description="Helical" evidence="6">
    <location>
        <begin position="30"/>
        <end position="47"/>
    </location>
</feature>
<protein>
    <recommendedName>
        <fullName evidence="7">MrpA C-terminal/MbhD domain-containing protein</fullName>
    </recommendedName>
</protein>
<keyword evidence="9" id="KW-1185">Reference proteome</keyword>
<evidence type="ECO:0000256" key="3">
    <source>
        <dbReference type="ARBA" id="ARBA00022692"/>
    </source>
</evidence>
<accession>A0A1U7HGH9</accession>
<evidence type="ECO:0000256" key="1">
    <source>
        <dbReference type="ARBA" id="ARBA00004651"/>
    </source>
</evidence>
<dbReference type="RefSeq" id="WP_073551186.1">
    <property type="nucleotide sequence ID" value="NZ_CAWMVK010000011.1"/>
</dbReference>
<dbReference type="AlphaFoldDB" id="A0A1U7HGH9"/>
<feature type="domain" description="MrpA C-terminal/MbhD" evidence="7">
    <location>
        <begin position="11"/>
        <end position="74"/>
    </location>
</feature>
<organism evidence="8 9">
    <name type="scientific">Chroogloeocystis siderophila 5.2 s.c.1</name>
    <dbReference type="NCBI Taxonomy" id="247279"/>
    <lineage>
        <taxon>Bacteria</taxon>
        <taxon>Bacillati</taxon>
        <taxon>Cyanobacteriota</taxon>
        <taxon>Cyanophyceae</taxon>
        <taxon>Oscillatoriophycideae</taxon>
        <taxon>Chroococcales</taxon>
        <taxon>Chroococcaceae</taxon>
        <taxon>Chroogloeocystis</taxon>
    </lineage>
</organism>
<comment type="subcellular location">
    <subcellularLocation>
        <location evidence="1">Cell membrane</location>
        <topology evidence="1">Multi-pass membrane protein</topology>
    </subcellularLocation>
</comment>
<dbReference type="STRING" id="247279.NIES1031_19785"/>
<keyword evidence="3 6" id="KW-0812">Transmembrane</keyword>
<dbReference type="NCBIfam" id="NF005630">
    <property type="entry name" value="PRK07377.1-6"/>
    <property type="match status" value="1"/>
</dbReference>
<evidence type="ECO:0000259" key="7">
    <source>
        <dbReference type="Pfam" id="PF13244"/>
    </source>
</evidence>
<keyword evidence="2" id="KW-1003">Cell membrane</keyword>
<evidence type="ECO:0000256" key="5">
    <source>
        <dbReference type="ARBA" id="ARBA00023136"/>
    </source>
</evidence>
<dbReference type="EMBL" id="MRCC01000019">
    <property type="protein sequence ID" value="OKH22693.1"/>
    <property type="molecule type" value="Genomic_DNA"/>
</dbReference>
<feature type="transmembrane region" description="Helical" evidence="6">
    <location>
        <begin position="6"/>
        <end position="23"/>
    </location>
</feature>
<dbReference type="OrthoDB" id="467332at2"/>
<dbReference type="InterPro" id="IPR025383">
    <property type="entry name" value="MrpA_C/MbhD"/>
</dbReference>